<accession>A0A553CNY5</accession>
<name>A0A553CNY5_9FLAO</name>
<evidence type="ECO:0000313" key="2">
    <source>
        <dbReference type="EMBL" id="TRX22232.1"/>
    </source>
</evidence>
<reference evidence="2 3" key="1">
    <citation type="submission" date="2019-07" db="EMBL/GenBank/DDBJ databases">
        <title>Novel species of Flavobacterium.</title>
        <authorList>
            <person name="Liu Q."/>
            <person name="Xin Y.-H."/>
        </authorList>
    </citation>
    <scope>NUCLEOTIDE SEQUENCE [LARGE SCALE GENOMIC DNA]</scope>
    <source>
        <strain evidence="2 3">LB3P56</strain>
    </source>
</reference>
<evidence type="ECO:0000259" key="1">
    <source>
        <dbReference type="PROSITE" id="PS51677"/>
    </source>
</evidence>
<dbReference type="OrthoDB" id="9806342at2"/>
<evidence type="ECO:0000313" key="3">
    <source>
        <dbReference type="Proteomes" id="UP000318585"/>
    </source>
</evidence>
<dbReference type="SUPFAM" id="SSF88713">
    <property type="entry name" value="Glycoside hydrolase/deacetylase"/>
    <property type="match status" value="1"/>
</dbReference>
<feature type="domain" description="NodB homology" evidence="1">
    <location>
        <begin position="1"/>
        <end position="74"/>
    </location>
</feature>
<dbReference type="EMBL" id="VJZR01000003">
    <property type="protein sequence ID" value="TRX22232.1"/>
    <property type="molecule type" value="Genomic_DNA"/>
</dbReference>
<organism evidence="2 3">
    <name type="scientific">Flavobacterium franklandianum</name>
    <dbReference type="NCBI Taxonomy" id="2594430"/>
    <lineage>
        <taxon>Bacteria</taxon>
        <taxon>Pseudomonadati</taxon>
        <taxon>Bacteroidota</taxon>
        <taxon>Flavobacteriia</taxon>
        <taxon>Flavobacteriales</taxon>
        <taxon>Flavobacteriaceae</taxon>
        <taxon>Flavobacterium</taxon>
    </lineage>
</organism>
<dbReference type="Pfam" id="PF01522">
    <property type="entry name" value="Polysacc_deac_1"/>
    <property type="match status" value="1"/>
</dbReference>
<dbReference type="PROSITE" id="PS51677">
    <property type="entry name" value="NODB"/>
    <property type="match status" value="1"/>
</dbReference>
<comment type="caution">
    <text evidence="2">The sequence shown here is derived from an EMBL/GenBank/DDBJ whole genome shotgun (WGS) entry which is preliminary data.</text>
</comment>
<gene>
    <name evidence="2" type="ORF">FNW17_06055</name>
</gene>
<dbReference type="InterPro" id="IPR002509">
    <property type="entry name" value="NODB_dom"/>
</dbReference>
<keyword evidence="3" id="KW-1185">Reference proteome</keyword>
<dbReference type="GO" id="GO:0005975">
    <property type="term" value="P:carbohydrate metabolic process"/>
    <property type="evidence" value="ECO:0007669"/>
    <property type="project" value="InterPro"/>
</dbReference>
<protein>
    <submittedName>
        <fullName evidence="2">Polysaccharide deacetylase family protein</fullName>
    </submittedName>
</protein>
<dbReference type="InterPro" id="IPR011330">
    <property type="entry name" value="Glyco_hydro/deAcase_b/a-brl"/>
</dbReference>
<dbReference type="Gene3D" id="3.20.20.370">
    <property type="entry name" value="Glycoside hydrolase/deacetylase"/>
    <property type="match status" value="1"/>
</dbReference>
<dbReference type="AlphaFoldDB" id="A0A553CNY5"/>
<proteinExistence type="predicted"/>
<dbReference type="Proteomes" id="UP000318585">
    <property type="component" value="Unassembled WGS sequence"/>
</dbReference>
<sequence>MGNHTYLGRQYSQTIDHCTTYFDEFELKTTFFVTNLWNPNWTGFKTASLNGHEIASHTLTHPSFATLTGTEILA</sequence>
<dbReference type="GO" id="GO:0016810">
    <property type="term" value="F:hydrolase activity, acting on carbon-nitrogen (but not peptide) bonds"/>
    <property type="evidence" value="ECO:0007669"/>
    <property type="project" value="InterPro"/>
</dbReference>